<dbReference type="PANTHER" id="PTHR45805">
    <property type="entry name" value="NUCLEAR HORMONE RECEPTOR HR3-RELATED"/>
    <property type="match status" value="1"/>
</dbReference>
<keyword evidence="8" id="KW-0804">Transcription</keyword>
<comment type="similarity">
    <text evidence="2">Belongs to the nuclear hormone receptor family. NR1 subfamily.</text>
</comment>
<dbReference type="InterPro" id="IPR013088">
    <property type="entry name" value="Znf_NHR/GATA"/>
</dbReference>
<evidence type="ECO:0000313" key="15">
    <source>
        <dbReference type="WBParaSite" id="PSAMB.scaffold12360size2803.g34812.t1"/>
    </source>
</evidence>
<sequence>MVFRLNRNRCQYCRFKKCLAVGMSRDSVRYGRVPKRSRERLQDDARVSSMTGDAEADSELEKKQLALYDIILSVSQAHHSNCNYTDDKIKNLTHRPMHFPLEQCQLNEADALGSTVLREQQKIIMWQTLSAKVLPEIQHVVEFAKRIPGFADLEQDDQLILIKAGFFEVWLIRVARMFNPQSCSLTFCDGSVVSRDQLEVIYNSELVSAMAVFTTSFNNLHLNDGEIGLFSAIILLSSDRPKVKQPDRVESLQEKLVEALKLQLSRSRSSDPQLYGNLLAKVAELRAVGLKHTEVLEWFQSNCHRLSLPALYAEIYNIHM</sequence>
<dbReference type="WBParaSite" id="PSAMB.scaffold12360size2803.g34812.t1">
    <property type="protein sequence ID" value="PSAMB.scaffold12360size2803.g34812.t1"/>
    <property type="gene ID" value="PSAMB.scaffold12360size2803.g34812"/>
</dbReference>
<feature type="domain" description="Nuclear receptor" evidence="12">
    <location>
        <begin position="1"/>
        <end position="30"/>
    </location>
</feature>
<keyword evidence="4" id="KW-0863">Zinc-finger</keyword>
<dbReference type="Gene3D" id="3.30.50.10">
    <property type="entry name" value="Erythroid Transcription Factor GATA-1, subunit A"/>
    <property type="match status" value="1"/>
</dbReference>
<dbReference type="SMART" id="SM00430">
    <property type="entry name" value="HOLI"/>
    <property type="match status" value="1"/>
</dbReference>
<comment type="subcellular location">
    <subcellularLocation>
        <location evidence="1">Nucleus</location>
    </subcellularLocation>
</comment>
<reference evidence="15" key="1">
    <citation type="submission" date="2022-11" db="UniProtKB">
        <authorList>
            <consortium name="WormBaseParasite"/>
        </authorList>
    </citation>
    <scope>IDENTIFICATION</scope>
</reference>
<dbReference type="GO" id="GO:0005634">
    <property type="term" value="C:nucleus"/>
    <property type="evidence" value="ECO:0007669"/>
    <property type="project" value="UniProtKB-SubCell"/>
</dbReference>
<dbReference type="PROSITE" id="PS51030">
    <property type="entry name" value="NUCLEAR_REC_DBD_2"/>
    <property type="match status" value="1"/>
</dbReference>
<evidence type="ECO:0000256" key="9">
    <source>
        <dbReference type="ARBA" id="ARBA00023170"/>
    </source>
</evidence>
<evidence type="ECO:0000256" key="2">
    <source>
        <dbReference type="ARBA" id="ARBA00008092"/>
    </source>
</evidence>
<evidence type="ECO:0000256" key="6">
    <source>
        <dbReference type="ARBA" id="ARBA00023015"/>
    </source>
</evidence>
<organism evidence="14 15">
    <name type="scientific">Plectus sambesii</name>
    <dbReference type="NCBI Taxonomy" id="2011161"/>
    <lineage>
        <taxon>Eukaryota</taxon>
        <taxon>Metazoa</taxon>
        <taxon>Ecdysozoa</taxon>
        <taxon>Nematoda</taxon>
        <taxon>Chromadorea</taxon>
        <taxon>Plectida</taxon>
        <taxon>Plectina</taxon>
        <taxon>Plectoidea</taxon>
        <taxon>Plectidae</taxon>
        <taxon>Plectus</taxon>
    </lineage>
</organism>
<dbReference type="PRINTS" id="PR00398">
    <property type="entry name" value="STRDHORMONER"/>
</dbReference>
<evidence type="ECO:0000256" key="3">
    <source>
        <dbReference type="ARBA" id="ARBA00022723"/>
    </source>
</evidence>
<proteinExistence type="inferred from homology"/>
<evidence type="ECO:0000256" key="8">
    <source>
        <dbReference type="ARBA" id="ARBA00023163"/>
    </source>
</evidence>
<accession>A0A914UU07</accession>
<dbReference type="PRINTS" id="PR00546">
    <property type="entry name" value="THYROIDHORMR"/>
</dbReference>
<evidence type="ECO:0000259" key="13">
    <source>
        <dbReference type="PROSITE" id="PS51843"/>
    </source>
</evidence>
<dbReference type="PROSITE" id="PS51843">
    <property type="entry name" value="NR_LBD"/>
    <property type="match status" value="1"/>
</dbReference>
<dbReference type="SUPFAM" id="SSF48508">
    <property type="entry name" value="Nuclear receptor ligand-binding domain"/>
    <property type="match status" value="1"/>
</dbReference>
<dbReference type="PANTHER" id="PTHR45805:SF10">
    <property type="entry name" value="ECDYSONE-INDUCED PROTEIN 78C"/>
    <property type="match status" value="1"/>
</dbReference>
<dbReference type="GO" id="GO:0008270">
    <property type="term" value="F:zinc ion binding"/>
    <property type="evidence" value="ECO:0007669"/>
    <property type="project" value="UniProtKB-KW"/>
</dbReference>
<protein>
    <submittedName>
        <fullName evidence="15">Ecdysone-induced protein 78C</fullName>
    </submittedName>
</protein>
<keyword evidence="5" id="KW-0862">Zinc</keyword>
<dbReference type="GO" id="GO:0004879">
    <property type="term" value="F:nuclear receptor activity"/>
    <property type="evidence" value="ECO:0007669"/>
    <property type="project" value="InterPro"/>
</dbReference>
<dbReference type="GO" id="GO:0043565">
    <property type="term" value="F:sequence-specific DNA binding"/>
    <property type="evidence" value="ECO:0007669"/>
    <property type="project" value="InterPro"/>
</dbReference>
<evidence type="ECO:0000313" key="14">
    <source>
        <dbReference type="Proteomes" id="UP000887566"/>
    </source>
</evidence>
<evidence type="ECO:0000256" key="10">
    <source>
        <dbReference type="ARBA" id="ARBA00023242"/>
    </source>
</evidence>
<feature type="domain" description="NR LBD" evidence="13">
    <location>
        <begin position="66"/>
        <end position="318"/>
    </location>
</feature>
<evidence type="ECO:0000256" key="1">
    <source>
        <dbReference type="ARBA" id="ARBA00004123"/>
    </source>
</evidence>
<evidence type="ECO:0000256" key="11">
    <source>
        <dbReference type="SAM" id="MobiDB-lite"/>
    </source>
</evidence>
<dbReference type="InterPro" id="IPR035500">
    <property type="entry name" value="NHR-like_dom_sf"/>
</dbReference>
<name>A0A914UU07_9BILA</name>
<evidence type="ECO:0000259" key="12">
    <source>
        <dbReference type="PROSITE" id="PS51030"/>
    </source>
</evidence>
<dbReference type="Proteomes" id="UP000887566">
    <property type="component" value="Unplaced"/>
</dbReference>
<dbReference type="AlphaFoldDB" id="A0A914UU07"/>
<dbReference type="InterPro" id="IPR001723">
    <property type="entry name" value="Nuclear_hrmn_rcpt"/>
</dbReference>
<evidence type="ECO:0000256" key="7">
    <source>
        <dbReference type="ARBA" id="ARBA00023125"/>
    </source>
</evidence>
<dbReference type="InterPro" id="IPR001728">
    <property type="entry name" value="ThyrH_rcpt"/>
</dbReference>
<keyword evidence="3" id="KW-0479">Metal-binding</keyword>
<dbReference type="Gene3D" id="1.10.565.10">
    <property type="entry name" value="Retinoid X Receptor"/>
    <property type="match status" value="1"/>
</dbReference>
<dbReference type="Pfam" id="PF00105">
    <property type="entry name" value="zf-C4"/>
    <property type="match status" value="1"/>
</dbReference>
<evidence type="ECO:0000256" key="4">
    <source>
        <dbReference type="ARBA" id="ARBA00022771"/>
    </source>
</evidence>
<keyword evidence="9" id="KW-0675">Receptor</keyword>
<dbReference type="InterPro" id="IPR000536">
    <property type="entry name" value="Nucl_hrmn_rcpt_lig-bd"/>
</dbReference>
<evidence type="ECO:0000256" key="5">
    <source>
        <dbReference type="ARBA" id="ARBA00022833"/>
    </source>
</evidence>
<keyword evidence="7" id="KW-0238">DNA-binding</keyword>
<keyword evidence="14" id="KW-1185">Reference proteome</keyword>
<keyword evidence="10" id="KW-0539">Nucleus</keyword>
<keyword evidence="6" id="KW-0805">Transcription regulation</keyword>
<feature type="region of interest" description="Disordered" evidence="11">
    <location>
        <begin position="33"/>
        <end position="55"/>
    </location>
</feature>
<dbReference type="InterPro" id="IPR001628">
    <property type="entry name" value="Znf_hrmn_rcpt"/>
</dbReference>
<dbReference type="Pfam" id="PF00104">
    <property type="entry name" value="Hormone_recep"/>
    <property type="match status" value="1"/>
</dbReference>